<comment type="caution">
    <text evidence="3">The sequence shown here is derived from an EMBL/GenBank/DDBJ whole genome shotgun (WGS) entry which is preliminary data.</text>
</comment>
<dbReference type="EMBL" id="MEVJ01000023">
    <property type="protein sequence ID" value="OGC57497.1"/>
    <property type="molecule type" value="Genomic_DNA"/>
</dbReference>
<dbReference type="Gene3D" id="2.40.40.10">
    <property type="entry name" value="RlpA-like domain"/>
    <property type="match status" value="1"/>
</dbReference>
<dbReference type="AlphaFoldDB" id="A0A1F4VJR8"/>
<organism evidence="3 4">
    <name type="scientific">candidate division WWE3 bacterium RIFCSPLOWO2_01_FULL_41_9</name>
    <dbReference type="NCBI Taxonomy" id="1802626"/>
    <lineage>
        <taxon>Bacteria</taxon>
        <taxon>Katanobacteria</taxon>
    </lineage>
</organism>
<protein>
    <recommendedName>
        <fullName evidence="2">G5 domain-containing protein</fullName>
    </recommendedName>
</protein>
<dbReference type="InterPro" id="IPR011098">
    <property type="entry name" value="G5_dom"/>
</dbReference>
<dbReference type="Proteomes" id="UP000178346">
    <property type="component" value="Unassembled WGS sequence"/>
</dbReference>
<dbReference type="PANTHER" id="PTHR39160">
    <property type="entry name" value="CELL WALL-BINDING PROTEIN YOCH"/>
    <property type="match status" value="1"/>
</dbReference>
<dbReference type="Pfam" id="PF06725">
    <property type="entry name" value="3D"/>
    <property type="match status" value="1"/>
</dbReference>
<dbReference type="PANTHER" id="PTHR39160:SF4">
    <property type="entry name" value="RESUSCITATION-PROMOTING FACTOR RPFB"/>
    <property type="match status" value="1"/>
</dbReference>
<evidence type="ECO:0000259" key="2">
    <source>
        <dbReference type="PROSITE" id="PS51109"/>
    </source>
</evidence>
<dbReference type="Pfam" id="PF07501">
    <property type="entry name" value="G5"/>
    <property type="match status" value="1"/>
</dbReference>
<evidence type="ECO:0000256" key="1">
    <source>
        <dbReference type="ARBA" id="ARBA00022729"/>
    </source>
</evidence>
<dbReference type="CDD" id="cd22786">
    <property type="entry name" value="DPBB_YuiC-like"/>
    <property type="match status" value="1"/>
</dbReference>
<dbReference type="GO" id="GO:0004553">
    <property type="term" value="F:hydrolase activity, hydrolyzing O-glycosyl compounds"/>
    <property type="evidence" value="ECO:0007669"/>
    <property type="project" value="InterPro"/>
</dbReference>
<gene>
    <name evidence="3" type="ORF">A2976_00870</name>
</gene>
<evidence type="ECO:0000313" key="4">
    <source>
        <dbReference type="Proteomes" id="UP000178346"/>
    </source>
</evidence>
<dbReference type="InterPro" id="IPR051933">
    <property type="entry name" value="Resuscitation_pf_RpfB"/>
</dbReference>
<dbReference type="InterPro" id="IPR036908">
    <property type="entry name" value="RlpA-like_sf"/>
</dbReference>
<dbReference type="SMART" id="SM01208">
    <property type="entry name" value="G5"/>
    <property type="match status" value="1"/>
</dbReference>
<reference evidence="3 4" key="1">
    <citation type="journal article" date="2016" name="Nat. Commun.">
        <title>Thousands of microbial genomes shed light on interconnected biogeochemical processes in an aquifer system.</title>
        <authorList>
            <person name="Anantharaman K."/>
            <person name="Brown C.T."/>
            <person name="Hug L.A."/>
            <person name="Sharon I."/>
            <person name="Castelle C.J."/>
            <person name="Probst A.J."/>
            <person name="Thomas B.C."/>
            <person name="Singh A."/>
            <person name="Wilkins M.J."/>
            <person name="Karaoz U."/>
            <person name="Brodie E.L."/>
            <person name="Williams K.H."/>
            <person name="Hubbard S.S."/>
            <person name="Banfield J.F."/>
        </authorList>
    </citation>
    <scope>NUCLEOTIDE SEQUENCE [LARGE SCALE GENOMIC DNA]</scope>
</reference>
<feature type="domain" description="G5" evidence="2">
    <location>
        <begin position="55"/>
        <end position="134"/>
    </location>
</feature>
<accession>A0A1F4VJR8</accession>
<dbReference type="GO" id="GO:0019867">
    <property type="term" value="C:outer membrane"/>
    <property type="evidence" value="ECO:0007669"/>
    <property type="project" value="InterPro"/>
</dbReference>
<dbReference type="Gene3D" id="2.20.230.10">
    <property type="entry name" value="Resuscitation-promoting factor rpfb"/>
    <property type="match status" value="1"/>
</dbReference>
<sequence>MHRILYLFLIALAFFKIAVPPAYGEVLGVSTAAEKELEPNGPKALIAHPVLITTTTAFDQKETEESVPIPYSTVYEKDPEVEYGKEEVKQEGVSGTKTYHYLITFWEDEVIDKRLLSTEQADPVEEIISKGTKIVWRMLEGTESGRLKYWYKLKVWATKYDGNCIGCTGRTYSGTLVKKGVCATDPSVIPLGTNFYVAGYGLCRAEDIGGGIKGDMVDLGYEKASDGSWRTGWTEVYLLTNAPE</sequence>
<name>A0A1F4VJR8_UNCKA</name>
<evidence type="ECO:0000313" key="3">
    <source>
        <dbReference type="EMBL" id="OGC57497.1"/>
    </source>
</evidence>
<dbReference type="GO" id="GO:0009254">
    <property type="term" value="P:peptidoglycan turnover"/>
    <property type="evidence" value="ECO:0007669"/>
    <property type="project" value="InterPro"/>
</dbReference>
<keyword evidence="1" id="KW-0732">Signal</keyword>
<dbReference type="InterPro" id="IPR010611">
    <property type="entry name" value="3D_dom"/>
</dbReference>
<dbReference type="PROSITE" id="PS51109">
    <property type="entry name" value="G5"/>
    <property type="match status" value="1"/>
</dbReference>
<proteinExistence type="predicted"/>